<dbReference type="EC" id="5.6.2.4" evidence="16"/>
<dbReference type="PROSITE" id="PS51192">
    <property type="entry name" value="HELICASE_ATP_BIND_1"/>
    <property type="match status" value="1"/>
</dbReference>
<dbReference type="Gene3D" id="3.40.50.300">
    <property type="entry name" value="P-loop containing nucleotide triphosphate hydrolases"/>
    <property type="match status" value="2"/>
</dbReference>
<dbReference type="SMART" id="SM00341">
    <property type="entry name" value="HRDC"/>
    <property type="match status" value="1"/>
</dbReference>
<evidence type="ECO:0000256" key="4">
    <source>
        <dbReference type="ARBA" id="ARBA00022723"/>
    </source>
</evidence>
<keyword evidence="7" id="KW-0378">Hydrolase</keyword>
<dbReference type="SMART" id="SM00490">
    <property type="entry name" value="HELICc"/>
    <property type="match status" value="1"/>
</dbReference>
<dbReference type="GO" id="GO:0009432">
    <property type="term" value="P:SOS response"/>
    <property type="evidence" value="ECO:0007669"/>
    <property type="project" value="UniProtKB-UniRule"/>
</dbReference>
<evidence type="ECO:0000256" key="7">
    <source>
        <dbReference type="ARBA" id="ARBA00022801"/>
    </source>
</evidence>
<dbReference type="SUPFAM" id="SSF52540">
    <property type="entry name" value="P-loop containing nucleoside triphosphate hydrolases"/>
    <property type="match status" value="2"/>
</dbReference>
<evidence type="ECO:0000256" key="16">
    <source>
        <dbReference type="NCBIfam" id="TIGR01389"/>
    </source>
</evidence>
<dbReference type="GO" id="GO:0005737">
    <property type="term" value="C:cytoplasm"/>
    <property type="evidence" value="ECO:0007669"/>
    <property type="project" value="TreeGrafter"/>
</dbReference>
<dbReference type="InterPro" id="IPR036388">
    <property type="entry name" value="WH-like_DNA-bd_sf"/>
</dbReference>
<dbReference type="PROSITE" id="PS50967">
    <property type="entry name" value="HRDC"/>
    <property type="match status" value="1"/>
</dbReference>
<keyword evidence="12" id="KW-0233">DNA recombination</keyword>
<comment type="cofactor">
    <cofactor evidence="1">
        <name>Mg(2+)</name>
        <dbReference type="ChEBI" id="CHEBI:18420"/>
    </cofactor>
</comment>
<dbReference type="GO" id="GO:0016787">
    <property type="term" value="F:hydrolase activity"/>
    <property type="evidence" value="ECO:0007669"/>
    <property type="project" value="UniProtKB-KW"/>
</dbReference>
<dbReference type="InterPro" id="IPR002121">
    <property type="entry name" value="HRDC_dom"/>
</dbReference>
<keyword evidence="4" id="KW-0479">Metal-binding</keyword>
<evidence type="ECO:0000256" key="12">
    <source>
        <dbReference type="ARBA" id="ARBA00023172"/>
    </source>
</evidence>
<comment type="caution">
    <text evidence="20">The sequence shown here is derived from an EMBL/GenBank/DDBJ whole genome shotgun (WGS) entry which is preliminary data.</text>
</comment>
<dbReference type="InterPro" id="IPR018982">
    <property type="entry name" value="RQC_domain"/>
</dbReference>
<feature type="domain" description="Helicase ATP-binding" evidence="18">
    <location>
        <begin position="25"/>
        <end position="193"/>
    </location>
</feature>
<dbReference type="NCBIfam" id="TIGR01389">
    <property type="entry name" value="recQ"/>
    <property type="match status" value="1"/>
</dbReference>
<keyword evidence="5" id="KW-0547">Nucleotide-binding</keyword>
<reference evidence="20 21" key="1">
    <citation type="submission" date="2019-03" db="EMBL/GenBank/DDBJ databases">
        <title>Genomic Encyclopedia of Type Strains, Phase IV (KMG-IV): sequencing the most valuable type-strain genomes for metagenomic binning, comparative biology and taxonomic classification.</title>
        <authorList>
            <person name="Goeker M."/>
        </authorList>
    </citation>
    <scope>NUCLEOTIDE SEQUENCE [LARGE SCALE GENOMIC DNA]</scope>
    <source>
        <strain evidence="20 21">DSM 16326</strain>
    </source>
</reference>
<feature type="domain" description="HRDC" evidence="17">
    <location>
        <begin position="524"/>
        <end position="604"/>
    </location>
</feature>
<comment type="similarity">
    <text evidence="3">Belongs to the helicase family. RecQ subfamily.</text>
</comment>
<dbReference type="FunFam" id="3.40.50.300:FF:000156">
    <property type="entry name" value="ATP-dependent DNA helicase recQ"/>
    <property type="match status" value="1"/>
</dbReference>
<dbReference type="GO" id="GO:0003677">
    <property type="term" value="F:DNA binding"/>
    <property type="evidence" value="ECO:0007669"/>
    <property type="project" value="UniProtKB-KW"/>
</dbReference>
<dbReference type="Pfam" id="PF00570">
    <property type="entry name" value="HRDC"/>
    <property type="match status" value="1"/>
</dbReference>
<evidence type="ECO:0000256" key="8">
    <source>
        <dbReference type="ARBA" id="ARBA00022806"/>
    </source>
</evidence>
<evidence type="ECO:0000256" key="13">
    <source>
        <dbReference type="ARBA" id="ARBA00023204"/>
    </source>
</evidence>
<dbReference type="InterPro" id="IPR044876">
    <property type="entry name" value="HRDC_dom_sf"/>
</dbReference>
<dbReference type="PROSITE" id="PS51194">
    <property type="entry name" value="HELICASE_CTER"/>
    <property type="match status" value="1"/>
</dbReference>
<dbReference type="Pfam" id="PF09382">
    <property type="entry name" value="RQC"/>
    <property type="match status" value="1"/>
</dbReference>
<evidence type="ECO:0000256" key="5">
    <source>
        <dbReference type="ARBA" id="ARBA00022741"/>
    </source>
</evidence>
<evidence type="ECO:0000259" key="18">
    <source>
        <dbReference type="PROSITE" id="PS51192"/>
    </source>
</evidence>
<keyword evidence="11" id="KW-0238">DNA-binding</keyword>
<dbReference type="GO" id="GO:0006310">
    <property type="term" value="P:DNA recombination"/>
    <property type="evidence" value="ECO:0007669"/>
    <property type="project" value="UniProtKB-UniRule"/>
</dbReference>
<dbReference type="InterPro" id="IPR011545">
    <property type="entry name" value="DEAD/DEAH_box_helicase_dom"/>
</dbReference>
<dbReference type="GO" id="GO:0030894">
    <property type="term" value="C:replisome"/>
    <property type="evidence" value="ECO:0007669"/>
    <property type="project" value="TreeGrafter"/>
</dbReference>
<dbReference type="InterPro" id="IPR010997">
    <property type="entry name" value="HRDC-like_sf"/>
</dbReference>
<dbReference type="GO" id="GO:0005524">
    <property type="term" value="F:ATP binding"/>
    <property type="evidence" value="ECO:0007669"/>
    <property type="project" value="UniProtKB-KW"/>
</dbReference>
<dbReference type="PANTHER" id="PTHR13710:SF105">
    <property type="entry name" value="ATP-DEPENDENT DNA HELICASE Q1"/>
    <property type="match status" value="1"/>
</dbReference>
<evidence type="ECO:0000256" key="11">
    <source>
        <dbReference type="ARBA" id="ARBA00023125"/>
    </source>
</evidence>
<feature type="domain" description="Helicase C-terminal" evidence="19">
    <location>
        <begin position="214"/>
        <end position="362"/>
    </location>
</feature>
<evidence type="ECO:0000256" key="2">
    <source>
        <dbReference type="ARBA" id="ARBA00001947"/>
    </source>
</evidence>
<dbReference type="InterPro" id="IPR027417">
    <property type="entry name" value="P-loop_NTPase"/>
</dbReference>
<protein>
    <recommendedName>
        <fullName evidence="16">DNA helicase RecQ</fullName>
        <ecNumber evidence="16">5.6.2.4</ecNumber>
    </recommendedName>
</protein>
<evidence type="ECO:0000259" key="19">
    <source>
        <dbReference type="PROSITE" id="PS51194"/>
    </source>
</evidence>
<dbReference type="InterPro" id="IPR004589">
    <property type="entry name" value="DNA_helicase_ATP-dep_RecQ"/>
</dbReference>
<sequence length="708" mass="79522">MDDPADILRTIFGYEQFRPPQDEVIDTLISGRDALVLMPTGGGKSLCYQIPAIARPGVGIIVSPLIALMQDQVAALTQAGVRAAYVNSSLSAEEAARVEGQMQRGELDLVYVAPERLLTERFLSKLDQTPLALFAIDEAHCVSQWGHDFRPEYIQLSLLAERYPNIPRIALTATADELTREEIVTRLQLQQARRFISSFDRPNIRYRINQRGNAREELLRFIQEQHSNASGIVYCLSRKKVEATAEWLSKQGLTALPYHAGLSSELRQHHQHRFQNEEAVIIVATIAFGMGIDKPDVRFVAHLNLPKSIEAYYQETGRAGRDGLPADAWMAYGLEDVITLRQMVEQSEANEARKRIERHKLEAMLGLCETTACRRQALLRYFDEPRDEPCGNCDTCLTPPQTHDATETARKALSCVYRTGQRFGVTYQVDILLGKSDPRIERNGHDQLQLFGAGKELNATEWRGIFRQLIALGYLQVDVGGHGSLRLAESCRPLLRGEQSLHLRVEQKPARKRRAGRADTELNNDPDKQLFEALRSLRRQLAETQDVPPYVVFHDATLMELVERRPQSREQLADIAGLGERKIAAYGQAVLDVLTQHRNAPTERSDTVKETLRLLREGHNAADIARQRGLTESTIYNHFARALEQGDVQLDDVVNLTDDQLNTIRAAFDLAGASGRLKDVYTALDGEFDYGILRCVGTESGRLTPSRA</sequence>
<dbReference type="CDD" id="cd17920">
    <property type="entry name" value="DEXHc_RecQ"/>
    <property type="match status" value="1"/>
</dbReference>
<evidence type="ECO:0000256" key="1">
    <source>
        <dbReference type="ARBA" id="ARBA00001946"/>
    </source>
</evidence>
<dbReference type="GO" id="GO:0009378">
    <property type="term" value="F:four-way junction helicase activity"/>
    <property type="evidence" value="ECO:0007669"/>
    <property type="project" value="TreeGrafter"/>
</dbReference>
<dbReference type="NCBIfam" id="TIGR00614">
    <property type="entry name" value="recQ_fam"/>
    <property type="match status" value="1"/>
</dbReference>
<dbReference type="Pfam" id="PF00271">
    <property type="entry name" value="Helicase_C"/>
    <property type="match status" value="1"/>
</dbReference>
<keyword evidence="6" id="KW-0227">DNA damage</keyword>
<evidence type="ECO:0000256" key="9">
    <source>
        <dbReference type="ARBA" id="ARBA00022833"/>
    </source>
</evidence>
<keyword evidence="9" id="KW-0862">Zinc</keyword>
<dbReference type="CDD" id="cd18794">
    <property type="entry name" value="SF2_C_RecQ"/>
    <property type="match status" value="1"/>
</dbReference>
<accession>A0A4R8IE89</accession>
<keyword evidence="8 20" id="KW-0347">Helicase</keyword>
<evidence type="ECO:0000256" key="6">
    <source>
        <dbReference type="ARBA" id="ARBA00022763"/>
    </source>
</evidence>
<dbReference type="GO" id="GO:0006281">
    <property type="term" value="P:DNA repair"/>
    <property type="evidence" value="ECO:0007669"/>
    <property type="project" value="UniProtKB-KW"/>
</dbReference>
<keyword evidence="13" id="KW-0234">DNA repair</keyword>
<proteinExistence type="inferred from homology"/>
<dbReference type="Gene3D" id="1.10.150.80">
    <property type="entry name" value="HRDC domain"/>
    <property type="match status" value="1"/>
</dbReference>
<dbReference type="InterPro" id="IPR029491">
    <property type="entry name" value="Helicase_HTH"/>
</dbReference>
<evidence type="ECO:0000259" key="17">
    <source>
        <dbReference type="PROSITE" id="PS50967"/>
    </source>
</evidence>
<keyword evidence="21" id="KW-1185">Reference proteome</keyword>
<comment type="cofactor">
    <cofactor evidence="2">
        <name>Zn(2+)</name>
        <dbReference type="ChEBI" id="CHEBI:29105"/>
    </cofactor>
</comment>
<keyword evidence="14" id="KW-0413">Isomerase</keyword>
<comment type="catalytic activity">
    <reaction evidence="15">
        <text>Couples ATP hydrolysis with the unwinding of duplex DNA by translocating in the 3'-5' direction.</text>
        <dbReference type="EC" id="5.6.2.4"/>
    </reaction>
</comment>
<dbReference type="SMART" id="SM00956">
    <property type="entry name" value="RQC"/>
    <property type="match status" value="1"/>
</dbReference>
<dbReference type="InterPro" id="IPR014001">
    <property type="entry name" value="Helicase_ATP-bd"/>
</dbReference>
<evidence type="ECO:0000256" key="10">
    <source>
        <dbReference type="ARBA" id="ARBA00022840"/>
    </source>
</evidence>
<evidence type="ECO:0000256" key="3">
    <source>
        <dbReference type="ARBA" id="ARBA00005446"/>
    </source>
</evidence>
<dbReference type="GO" id="GO:0006260">
    <property type="term" value="P:DNA replication"/>
    <property type="evidence" value="ECO:0007669"/>
    <property type="project" value="InterPro"/>
</dbReference>
<dbReference type="GO" id="GO:0046872">
    <property type="term" value="F:metal ion binding"/>
    <property type="evidence" value="ECO:0007669"/>
    <property type="project" value="UniProtKB-KW"/>
</dbReference>
<dbReference type="FunFam" id="3.40.50.300:FF:000296">
    <property type="entry name" value="ATP-dependent DNA helicase RecQ"/>
    <property type="match status" value="1"/>
</dbReference>
<dbReference type="Gene3D" id="1.10.10.10">
    <property type="entry name" value="Winged helix-like DNA-binding domain superfamily/Winged helix DNA-binding domain"/>
    <property type="match status" value="2"/>
</dbReference>
<gene>
    <name evidence="20" type="ORF">EDC23_2717</name>
</gene>
<keyword evidence="10" id="KW-0067">ATP-binding</keyword>
<evidence type="ECO:0000256" key="15">
    <source>
        <dbReference type="ARBA" id="ARBA00034617"/>
    </source>
</evidence>
<name>A0A4R8IE89_9GAMM</name>
<dbReference type="AlphaFoldDB" id="A0A4R8IE89"/>
<dbReference type="Pfam" id="PF16124">
    <property type="entry name" value="RecQ_Zn_bind"/>
    <property type="match status" value="1"/>
</dbReference>
<dbReference type="InterPro" id="IPR006293">
    <property type="entry name" value="DNA_helicase_ATP-dep_RecQ_bac"/>
</dbReference>
<dbReference type="EMBL" id="SOQX01000010">
    <property type="protein sequence ID" value="TDX97914.1"/>
    <property type="molecule type" value="Genomic_DNA"/>
</dbReference>
<dbReference type="InterPro" id="IPR032284">
    <property type="entry name" value="RecQ_Zn-bd"/>
</dbReference>
<dbReference type="Pfam" id="PF14493">
    <property type="entry name" value="HTH_40"/>
    <property type="match status" value="1"/>
</dbReference>
<dbReference type="SUPFAM" id="SSF47819">
    <property type="entry name" value="HRDC-like"/>
    <property type="match status" value="1"/>
</dbReference>
<dbReference type="FunFam" id="1.10.10.10:FF:000175">
    <property type="entry name" value="ATP-dependent DNA helicase RecQ"/>
    <property type="match status" value="1"/>
</dbReference>
<dbReference type="Proteomes" id="UP000294914">
    <property type="component" value="Unassembled WGS sequence"/>
</dbReference>
<evidence type="ECO:0000313" key="21">
    <source>
        <dbReference type="Proteomes" id="UP000294914"/>
    </source>
</evidence>
<dbReference type="GO" id="GO:0043138">
    <property type="term" value="F:3'-5' DNA helicase activity"/>
    <property type="evidence" value="ECO:0007669"/>
    <property type="project" value="UniProtKB-EC"/>
</dbReference>
<dbReference type="Pfam" id="PF00270">
    <property type="entry name" value="DEAD"/>
    <property type="match status" value="1"/>
</dbReference>
<dbReference type="PANTHER" id="PTHR13710">
    <property type="entry name" value="DNA HELICASE RECQ FAMILY MEMBER"/>
    <property type="match status" value="1"/>
</dbReference>
<dbReference type="GO" id="GO:0043590">
    <property type="term" value="C:bacterial nucleoid"/>
    <property type="evidence" value="ECO:0007669"/>
    <property type="project" value="TreeGrafter"/>
</dbReference>
<evidence type="ECO:0000313" key="20">
    <source>
        <dbReference type="EMBL" id="TDX97914.1"/>
    </source>
</evidence>
<organism evidence="20 21">
    <name type="scientific">Thiohalophilus thiocyanatoxydans</name>
    <dbReference type="NCBI Taxonomy" id="381308"/>
    <lineage>
        <taxon>Bacteria</taxon>
        <taxon>Pseudomonadati</taxon>
        <taxon>Pseudomonadota</taxon>
        <taxon>Gammaproteobacteria</taxon>
        <taxon>Thiohalomonadales</taxon>
        <taxon>Thiohalophilaceae</taxon>
        <taxon>Thiohalophilus</taxon>
    </lineage>
</organism>
<dbReference type="SMART" id="SM00487">
    <property type="entry name" value="DEXDc"/>
    <property type="match status" value="1"/>
</dbReference>
<evidence type="ECO:0000256" key="14">
    <source>
        <dbReference type="ARBA" id="ARBA00023235"/>
    </source>
</evidence>
<dbReference type="InterPro" id="IPR001650">
    <property type="entry name" value="Helicase_C-like"/>
</dbReference>